<evidence type="ECO:0000256" key="1">
    <source>
        <dbReference type="ARBA" id="ARBA00023015"/>
    </source>
</evidence>
<keyword evidence="7" id="KW-1185">Reference proteome</keyword>
<evidence type="ECO:0000313" key="6">
    <source>
        <dbReference type="EMBL" id="OEU20940.1"/>
    </source>
</evidence>
<dbReference type="AlphaFoldDB" id="A0A1E7FRZ1"/>
<evidence type="ECO:0000256" key="4">
    <source>
        <dbReference type="PROSITE-ProRule" id="PRU00376"/>
    </source>
</evidence>
<dbReference type="FunCoup" id="A0A1E7FRZ1">
    <property type="interactions" value="231"/>
</dbReference>
<evidence type="ECO:0000256" key="3">
    <source>
        <dbReference type="ARBA" id="ARBA00023242"/>
    </source>
</evidence>
<accession>A0A1E7FRZ1</accession>
<dbReference type="KEGG" id="fcy:FRACYDRAFT_151892"/>
<sequence length="234" mass="26697">RLPNTTASLPIVYGSIALYLGKKADEAQTHEWTLFIRGPNQHDDHLSSVVISKVVFHLHPSFAQPIRELTEPPYEVTERGWGEFEAQIRIHWKDPTEQTTILNHTIKLYPQGTPAPNNSNALLQQSTEKPVLAEMYDEVVFTDPTESFFKSLTQVTAVPVESEVVDDKSSKQEEDDRTSPWKKHLNVVYSDQEDFLALIGAQKFLQDELSKVKQRFQLVNDDITTVDQKLLLVQ</sequence>
<dbReference type="EMBL" id="KV784354">
    <property type="protein sequence ID" value="OEU20940.1"/>
    <property type="molecule type" value="Genomic_DNA"/>
</dbReference>
<gene>
    <name evidence="6" type="ORF">FRACYDRAFT_151892</name>
</gene>
<keyword evidence="3 4" id="KW-0539">Nucleus</keyword>
<evidence type="ECO:0000259" key="5">
    <source>
        <dbReference type="PROSITE" id="PS51037"/>
    </source>
</evidence>
<evidence type="ECO:0000256" key="2">
    <source>
        <dbReference type="ARBA" id="ARBA00023163"/>
    </source>
</evidence>
<dbReference type="PANTHER" id="PTHR47573:SF1">
    <property type="entry name" value="PROTEIN AF-9 HOMOLOG"/>
    <property type="match status" value="1"/>
</dbReference>
<reference evidence="6 7" key="1">
    <citation type="submission" date="2016-09" db="EMBL/GenBank/DDBJ databases">
        <title>Extensive genetic diversity and differential bi-allelic expression allows diatom success in the polar Southern Ocean.</title>
        <authorList>
            <consortium name="DOE Joint Genome Institute"/>
            <person name="Mock T."/>
            <person name="Otillar R.P."/>
            <person name="Strauss J."/>
            <person name="Dupont C."/>
            <person name="Frickenhaus S."/>
            <person name="Maumus F."/>
            <person name="Mcmullan M."/>
            <person name="Sanges R."/>
            <person name="Schmutz J."/>
            <person name="Toseland A."/>
            <person name="Valas R."/>
            <person name="Veluchamy A."/>
            <person name="Ward B.J."/>
            <person name="Allen A."/>
            <person name="Barry K."/>
            <person name="Falciatore A."/>
            <person name="Ferrante M."/>
            <person name="Fortunato A.E."/>
            <person name="Gloeckner G."/>
            <person name="Gruber A."/>
            <person name="Hipkin R."/>
            <person name="Janech M."/>
            <person name="Kroth P."/>
            <person name="Leese F."/>
            <person name="Lindquist E."/>
            <person name="Lyon B.R."/>
            <person name="Martin J."/>
            <person name="Mayer C."/>
            <person name="Parker M."/>
            <person name="Quesneville H."/>
            <person name="Raymond J."/>
            <person name="Uhlig C."/>
            <person name="Valentin K.U."/>
            <person name="Worden A.Z."/>
            <person name="Armbrust E.V."/>
            <person name="Bowler C."/>
            <person name="Green B."/>
            <person name="Moulton V."/>
            <person name="Van Oosterhout C."/>
            <person name="Grigoriev I."/>
        </authorList>
    </citation>
    <scope>NUCLEOTIDE SEQUENCE [LARGE SCALE GENOMIC DNA]</scope>
    <source>
        <strain evidence="6 7">CCMP1102</strain>
    </source>
</reference>
<keyword evidence="1" id="KW-0805">Transcription regulation</keyword>
<dbReference type="PANTHER" id="PTHR47573">
    <property type="entry name" value="PROTEIN AF-9 HOMOLOG"/>
    <property type="match status" value="1"/>
</dbReference>
<feature type="non-terminal residue" evidence="6">
    <location>
        <position position="234"/>
    </location>
</feature>
<proteinExistence type="predicted"/>
<comment type="subcellular location">
    <subcellularLocation>
        <location evidence="4">Nucleus</location>
    </subcellularLocation>
</comment>
<dbReference type="GO" id="GO:0005634">
    <property type="term" value="C:nucleus"/>
    <property type="evidence" value="ECO:0007669"/>
    <property type="project" value="UniProtKB-SubCell"/>
</dbReference>
<protein>
    <submittedName>
        <fullName evidence="6">Yeats-domain-containing protein</fullName>
    </submittedName>
</protein>
<dbReference type="Gene3D" id="2.60.40.1970">
    <property type="entry name" value="YEATS domain"/>
    <property type="match status" value="1"/>
</dbReference>
<dbReference type="OrthoDB" id="16041at2759"/>
<dbReference type="InterPro" id="IPR038704">
    <property type="entry name" value="YEAST_sf"/>
</dbReference>
<keyword evidence="2" id="KW-0804">Transcription</keyword>
<feature type="domain" description="YEATS" evidence="5">
    <location>
        <begin position="1"/>
        <end position="155"/>
    </location>
</feature>
<name>A0A1E7FRZ1_9STRA</name>
<dbReference type="GO" id="GO:0006355">
    <property type="term" value="P:regulation of DNA-templated transcription"/>
    <property type="evidence" value="ECO:0007669"/>
    <property type="project" value="InterPro"/>
</dbReference>
<dbReference type="PROSITE" id="PS51037">
    <property type="entry name" value="YEATS"/>
    <property type="match status" value="1"/>
</dbReference>
<dbReference type="Pfam" id="PF03366">
    <property type="entry name" value="YEATS"/>
    <property type="match status" value="1"/>
</dbReference>
<dbReference type="InterPro" id="IPR055129">
    <property type="entry name" value="YEATS_dom"/>
</dbReference>
<organism evidence="6 7">
    <name type="scientific">Fragilariopsis cylindrus CCMP1102</name>
    <dbReference type="NCBI Taxonomy" id="635003"/>
    <lineage>
        <taxon>Eukaryota</taxon>
        <taxon>Sar</taxon>
        <taxon>Stramenopiles</taxon>
        <taxon>Ochrophyta</taxon>
        <taxon>Bacillariophyta</taxon>
        <taxon>Bacillariophyceae</taxon>
        <taxon>Bacillariophycidae</taxon>
        <taxon>Bacillariales</taxon>
        <taxon>Bacillariaceae</taxon>
        <taxon>Fragilariopsis</taxon>
    </lineage>
</organism>
<dbReference type="InParanoid" id="A0A1E7FRZ1"/>
<evidence type="ECO:0000313" key="7">
    <source>
        <dbReference type="Proteomes" id="UP000095751"/>
    </source>
</evidence>
<dbReference type="InterPro" id="IPR005033">
    <property type="entry name" value="YEATS"/>
</dbReference>
<dbReference type="Proteomes" id="UP000095751">
    <property type="component" value="Unassembled WGS sequence"/>
</dbReference>
<feature type="non-terminal residue" evidence="6">
    <location>
        <position position="1"/>
    </location>
</feature>
<dbReference type="CDD" id="cd16910">
    <property type="entry name" value="YEATS_TFIID14_like"/>
    <property type="match status" value="1"/>
</dbReference>